<keyword evidence="6 10" id="KW-0805">Transcription regulation</keyword>
<dbReference type="InterPro" id="IPR007634">
    <property type="entry name" value="RNA_pol_sigma_54_DNA-bd"/>
</dbReference>
<evidence type="ECO:0000256" key="6">
    <source>
        <dbReference type="ARBA" id="ARBA00023015"/>
    </source>
</evidence>
<keyword evidence="8 10" id="KW-0238">DNA-binding</keyword>
<keyword evidence="15" id="KW-1185">Reference proteome</keyword>
<feature type="domain" description="RNA polymerase sigma factor 54 DNA-binding" evidence="12">
    <location>
        <begin position="341"/>
        <end position="496"/>
    </location>
</feature>
<evidence type="ECO:0000256" key="8">
    <source>
        <dbReference type="ARBA" id="ARBA00023125"/>
    </source>
</evidence>
<dbReference type="Pfam" id="PF04552">
    <property type="entry name" value="Sigma54_DBD"/>
    <property type="match status" value="1"/>
</dbReference>
<dbReference type="EMBL" id="SOBT01000009">
    <property type="protein sequence ID" value="TDU28273.1"/>
    <property type="molecule type" value="Genomic_DNA"/>
</dbReference>
<evidence type="ECO:0000256" key="4">
    <source>
        <dbReference type="ARBA" id="ARBA00022679"/>
    </source>
</evidence>
<dbReference type="GO" id="GO:0003677">
    <property type="term" value="F:DNA binding"/>
    <property type="evidence" value="ECO:0007669"/>
    <property type="project" value="UniProtKB-KW"/>
</dbReference>
<evidence type="ECO:0000259" key="12">
    <source>
        <dbReference type="Pfam" id="PF04552"/>
    </source>
</evidence>
<keyword evidence="4 10" id="KW-0808">Transferase</keyword>
<dbReference type="InterPro" id="IPR038709">
    <property type="entry name" value="RpoN_core-bd_sf"/>
</dbReference>
<dbReference type="AlphaFoldDB" id="A0A4S3K7W1"/>
<evidence type="ECO:0000256" key="3">
    <source>
        <dbReference type="ARBA" id="ARBA00022478"/>
    </source>
</evidence>
<gene>
    <name evidence="14" type="ORF">DFR24_2640</name>
</gene>
<evidence type="ECO:0000313" key="14">
    <source>
        <dbReference type="EMBL" id="TDU28273.1"/>
    </source>
</evidence>
<evidence type="ECO:0000256" key="7">
    <source>
        <dbReference type="ARBA" id="ARBA00023082"/>
    </source>
</evidence>
<evidence type="ECO:0000256" key="2">
    <source>
        <dbReference type="ARBA" id="ARBA00019942"/>
    </source>
</evidence>
<dbReference type="PANTHER" id="PTHR32248:SF4">
    <property type="entry name" value="RNA POLYMERASE SIGMA-54 FACTOR"/>
    <property type="match status" value="1"/>
</dbReference>
<dbReference type="Gene3D" id="1.10.10.60">
    <property type="entry name" value="Homeodomain-like"/>
    <property type="match status" value="1"/>
</dbReference>
<sequence length="498" mass="55540">MSVSLGLGTRQNLTISPRMQQAIRLLQLSAVDFELELRNSVMTNPFLEESEEVEAATSTATPDIDAVTEAAPTADAMMEPAALVTDGTENTALAEADPMVERAEGLQSDAPPDDFAFERTPGAASSDEDGPQLGWVGETRGLRDFLRSQLYASRCSEREVLAAEVVIETLDDDGYLREDVQSSLDQVEISPPMTTEEMQAAIALVRTFEPVGVGATSLTECLLMQLRAKDPETPGLELARTILTEHIDVLSRRDFQSLRKRLDCEEEAMREALALIRRLDPDPASRYQAKAPDYVIPDVIVYESKGKLTAALNPSIRSGARLNRSYVDMFRGCRRSAHPQMSQQLQEARWLVRNVEQRFDTILRVAQFIVERQRAFFEQGDIALKPLVLRDVAVELGLHESTVSRATGNKYMSTPRGCFEFKHFFSRELPRKDGPACSAASVRNIIHGMIGAERRSQPLSDVDIAALLQQQGIRIARRTVTKYRRMLKVPPAEFRKVM</sequence>
<keyword evidence="3 10" id="KW-0240">DNA-directed RNA polymerase</keyword>
<dbReference type="Pfam" id="PF04963">
    <property type="entry name" value="Sigma54_CBD"/>
    <property type="match status" value="1"/>
</dbReference>
<dbReference type="GO" id="GO:0016779">
    <property type="term" value="F:nucleotidyltransferase activity"/>
    <property type="evidence" value="ECO:0007669"/>
    <property type="project" value="UniProtKB-KW"/>
</dbReference>
<dbReference type="GO" id="GO:0006352">
    <property type="term" value="P:DNA-templated transcription initiation"/>
    <property type="evidence" value="ECO:0007669"/>
    <property type="project" value="InterPro"/>
</dbReference>
<dbReference type="GO" id="GO:0016987">
    <property type="term" value="F:sigma factor activity"/>
    <property type="evidence" value="ECO:0007669"/>
    <property type="project" value="UniProtKB-KW"/>
</dbReference>
<proteinExistence type="inferred from homology"/>
<reference evidence="14 15" key="1">
    <citation type="submission" date="2019-03" db="EMBL/GenBank/DDBJ databases">
        <title>Genomic Encyclopedia of Type Strains, Phase IV (KMG-IV): sequencing the most valuable type-strain genomes for metagenomic binning, comparative biology and taxonomic classification.</title>
        <authorList>
            <person name="Goeker M."/>
        </authorList>
    </citation>
    <scope>NUCLEOTIDE SEQUENCE [LARGE SCALE GENOMIC DNA]</scope>
    <source>
        <strain evidence="14 15">DSM 26377</strain>
    </source>
</reference>
<keyword evidence="7 10" id="KW-0731">Sigma factor</keyword>
<comment type="caution">
    <text evidence="14">The sequence shown here is derived from an EMBL/GenBank/DDBJ whole genome shotgun (WGS) entry which is preliminary data.</text>
</comment>
<dbReference type="PANTHER" id="PTHR32248">
    <property type="entry name" value="RNA POLYMERASE SIGMA-54 FACTOR"/>
    <property type="match status" value="1"/>
</dbReference>
<dbReference type="PROSITE" id="PS00718">
    <property type="entry name" value="SIGMA54_2"/>
    <property type="match status" value="1"/>
</dbReference>
<dbReference type="RefSeq" id="WP_162851197.1">
    <property type="nucleotide sequence ID" value="NZ_MWIN01000005.1"/>
</dbReference>
<protein>
    <recommendedName>
        <fullName evidence="2 10">RNA polymerase sigma-54 factor</fullName>
    </recommendedName>
</protein>
<keyword evidence="5 10" id="KW-0548">Nucleotidyltransferase</keyword>
<dbReference type="InterPro" id="IPR007046">
    <property type="entry name" value="RNA_pol_sigma_54_core-bd"/>
</dbReference>
<feature type="domain" description="RNA polymerase sigma factor 54 core-binding" evidence="13">
    <location>
        <begin position="138"/>
        <end position="326"/>
    </location>
</feature>
<dbReference type="GO" id="GO:0001216">
    <property type="term" value="F:DNA-binding transcription activator activity"/>
    <property type="evidence" value="ECO:0007669"/>
    <property type="project" value="InterPro"/>
</dbReference>
<dbReference type="GO" id="GO:0000428">
    <property type="term" value="C:DNA-directed RNA polymerase complex"/>
    <property type="evidence" value="ECO:0007669"/>
    <property type="project" value="UniProtKB-KW"/>
</dbReference>
<feature type="region of interest" description="Disordered" evidence="11">
    <location>
        <begin position="105"/>
        <end position="134"/>
    </location>
</feature>
<dbReference type="Pfam" id="PF00309">
    <property type="entry name" value="Sigma54_AID"/>
    <property type="match status" value="1"/>
</dbReference>
<dbReference type="InterPro" id="IPR000394">
    <property type="entry name" value="RNA_pol_sigma_54"/>
</dbReference>
<dbReference type="Proteomes" id="UP000295341">
    <property type="component" value="Unassembled WGS sequence"/>
</dbReference>
<comment type="function">
    <text evidence="10">Sigma factors are initiation factors that promote the attachment of RNA polymerase to specific initiation sites and are then released.</text>
</comment>
<evidence type="ECO:0000256" key="5">
    <source>
        <dbReference type="ARBA" id="ARBA00022695"/>
    </source>
</evidence>
<evidence type="ECO:0000256" key="11">
    <source>
        <dbReference type="SAM" id="MobiDB-lite"/>
    </source>
</evidence>
<evidence type="ECO:0000313" key="15">
    <source>
        <dbReference type="Proteomes" id="UP000295341"/>
    </source>
</evidence>
<evidence type="ECO:0000256" key="9">
    <source>
        <dbReference type="ARBA" id="ARBA00023163"/>
    </source>
</evidence>
<dbReference type="NCBIfam" id="NF009118">
    <property type="entry name" value="PRK12469.1"/>
    <property type="match status" value="1"/>
</dbReference>
<dbReference type="Gene3D" id="1.10.10.1330">
    <property type="entry name" value="RNA polymerase sigma-54 factor, core-binding domain"/>
    <property type="match status" value="1"/>
</dbReference>
<dbReference type="PRINTS" id="PR00045">
    <property type="entry name" value="SIGMA54FCT"/>
</dbReference>
<accession>A0A4S3K7W1</accession>
<dbReference type="PROSITE" id="PS00717">
    <property type="entry name" value="SIGMA54_1"/>
    <property type="match status" value="1"/>
</dbReference>
<name>A0A4S3K7W1_9GAMM</name>
<comment type="similarity">
    <text evidence="1 10">Belongs to the sigma-54 factor family.</text>
</comment>
<keyword evidence="9 10" id="KW-0804">Transcription</keyword>
<organism evidence="14 15">
    <name type="scientific">Panacagrimonas perspica</name>
    <dbReference type="NCBI Taxonomy" id="381431"/>
    <lineage>
        <taxon>Bacteria</taxon>
        <taxon>Pseudomonadati</taxon>
        <taxon>Pseudomonadota</taxon>
        <taxon>Gammaproteobacteria</taxon>
        <taxon>Nevskiales</taxon>
        <taxon>Nevskiaceae</taxon>
        <taxon>Panacagrimonas</taxon>
    </lineage>
</organism>
<evidence type="ECO:0000256" key="1">
    <source>
        <dbReference type="ARBA" id="ARBA00008798"/>
    </source>
</evidence>
<evidence type="ECO:0000256" key="10">
    <source>
        <dbReference type="PIRNR" id="PIRNR000774"/>
    </source>
</evidence>
<dbReference type="NCBIfam" id="TIGR02395">
    <property type="entry name" value="rpoN_sigma"/>
    <property type="match status" value="1"/>
</dbReference>
<dbReference type="PROSITE" id="PS50044">
    <property type="entry name" value="SIGMA54_3"/>
    <property type="match status" value="1"/>
</dbReference>
<evidence type="ECO:0000259" key="13">
    <source>
        <dbReference type="Pfam" id="PF04963"/>
    </source>
</evidence>
<dbReference type="PIRSF" id="PIRSF000774">
    <property type="entry name" value="RpoN"/>
    <property type="match status" value="1"/>
</dbReference>